<dbReference type="InterPro" id="IPR039426">
    <property type="entry name" value="TonB-dep_rcpt-like"/>
</dbReference>
<keyword evidence="13" id="KW-0675">Receptor</keyword>
<keyword evidence="7" id="KW-0998">Cell outer membrane</keyword>
<dbReference type="KEGG" id="mhey:H2LOC_016415"/>
<evidence type="ECO:0000256" key="3">
    <source>
        <dbReference type="ARBA" id="ARBA00022452"/>
    </source>
</evidence>
<evidence type="ECO:0000256" key="8">
    <source>
        <dbReference type="RuleBase" id="RU003357"/>
    </source>
</evidence>
<sequence length="798" mass="87326">MSFSFFARALYAGASAAALTLALAAPAALAQEKLPSIEVGAAARKPKPTAAPAPAPRAPAATEPAAPALPSPDVVGNPQPGVQPAVTASSERIYSEQQVTERIYAQPGEALEIVPGLVVAQHSGMGKANQYFLRGFALDHGYDIGITLDGMNVNQPSHVHSNGYADTNFLIPELLSGMDVRKGPYFADEGVFSSVGAVHMQYVDSLRNGLILASGGSFAWGRTLMAKSWGVGEGELLMALEGNIYNGPWERPDEARKINGVARWSVGTEDNGYAVTGMAYSNHYFATDQIPYHLVWMGLMSRWGTQDPTDGGNASRYSLSARWSETTKEQWSRAEAYFIHNDTNLYDNFTYQLGAPVTGGGLGDQTHQYDHRNQIGLKAQHGWNYQLASYPTETRVGTENIFDFIHNGNGESYERIQYDEIANNYIKEYIQALWTDTTLKWTPWARSTAGFRLDYVHGSVNNAMNPIAALGWLQGTPFYIGGYNNGELGRFFTSPKFGTVFGPFYNTEFFLNFGEGLRAEDMRAATNHFATDGTQYAYIPNVQLLTKTRGAEAGFRTRPIEGLESSLSLFWQNMDAEQEFNADAATSVYGRPGRRYGFEWTTRYDPTSWAHFDSQVTGTHARFKGFDTVQAVAWANYIAGGLGSDGGLWPMGIWGMSPGNYLSLAPVWVASAELEIGEKTGWFGALQYRYFGARPLTENGQIQSPATGTLNARIGYRFDNGWKIQLDGFNIANSRSDNIDYAANVFGKQDFLLFPGYVGGSAFGIADRTFKPVDPPAVRLTLSGPIAWGEATPIAAKY</sequence>
<dbReference type="GO" id="GO:0009279">
    <property type="term" value="C:cell outer membrane"/>
    <property type="evidence" value="ECO:0007669"/>
    <property type="project" value="UniProtKB-SubCell"/>
</dbReference>
<dbReference type="InterPro" id="IPR012910">
    <property type="entry name" value="Plug_dom"/>
</dbReference>
<evidence type="ECO:0000259" key="11">
    <source>
        <dbReference type="Pfam" id="PF00593"/>
    </source>
</evidence>
<evidence type="ECO:0000313" key="13">
    <source>
        <dbReference type="EMBL" id="QGM47149.1"/>
    </source>
</evidence>
<keyword evidence="2" id="KW-0813">Transport</keyword>
<feature type="domain" description="TonB-dependent receptor-like beta-barrel" evidence="11">
    <location>
        <begin position="299"/>
        <end position="731"/>
    </location>
</feature>
<comment type="subcellular location">
    <subcellularLocation>
        <location evidence="1">Cell outer membrane</location>
        <topology evidence="1">Multi-pass membrane protein</topology>
    </subcellularLocation>
</comment>
<reference evidence="13 14" key="1">
    <citation type="submission" date="2019-11" db="EMBL/GenBank/DDBJ databases">
        <title>The genome sequence of Methylocystis heyeri.</title>
        <authorList>
            <person name="Oshkin I.Y."/>
            <person name="Miroshnikov K."/>
            <person name="Dedysh S.N."/>
        </authorList>
    </citation>
    <scope>NUCLEOTIDE SEQUENCE [LARGE SCALE GENOMIC DNA]</scope>
    <source>
        <strain evidence="13 14">H2</strain>
    </source>
</reference>
<evidence type="ECO:0000256" key="10">
    <source>
        <dbReference type="SAM" id="SignalP"/>
    </source>
</evidence>
<dbReference type="PANTHER" id="PTHR30069:SF36">
    <property type="entry name" value="BLL6948 PROTEIN"/>
    <property type="match status" value="1"/>
</dbReference>
<dbReference type="InterPro" id="IPR000531">
    <property type="entry name" value="Beta-barrel_TonB"/>
</dbReference>
<evidence type="ECO:0000256" key="4">
    <source>
        <dbReference type="ARBA" id="ARBA00022692"/>
    </source>
</evidence>
<organism evidence="13 14">
    <name type="scientific">Methylocystis heyeri</name>
    <dbReference type="NCBI Taxonomy" id="391905"/>
    <lineage>
        <taxon>Bacteria</taxon>
        <taxon>Pseudomonadati</taxon>
        <taxon>Pseudomonadota</taxon>
        <taxon>Alphaproteobacteria</taxon>
        <taxon>Hyphomicrobiales</taxon>
        <taxon>Methylocystaceae</taxon>
        <taxon>Methylocystis</taxon>
    </lineage>
</organism>
<dbReference type="PANTHER" id="PTHR30069">
    <property type="entry name" value="TONB-DEPENDENT OUTER MEMBRANE RECEPTOR"/>
    <property type="match status" value="1"/>
</dbReference>
<feature type="compositionally biased region" description="Low complexity" evidence="9">
    <location>
        <begin position="58"/>
        <end position="68"/>
    </location>
</feature>
<keyword evidence="3" id="KW-1134">Transmembrane beta strand</keyword>
<dbReference type="Gene3D" id="2.40.170.20">
    <property type="entry name" value="TonB-dependent receptor, beta-barrel domain"/>
    <property type="match status" value="1"/>
</dbReference>
<evidence type="ECO:0000256" key="2">
    <source>
        <dbReference type="ARBA" id="ARBA00022448"/>
    </source>
</evidence>
<feature type="domain" description="TonB-dependent receptor plug" evidence="12">
    <location>
        <begin position="87"/>
        <end position="193"/>
    </location>
</feature>
<feature type="signal peptide" evidence="10">
    <location>
        <begin position="1"/>
        <end position="30"/>
    </location>
</feature>
<gene>
    <name evidence="13" type="ORF">H2LOC_016415</name>
</gene>
<evidence type="ECO:0000256" key="7">
    <source>
        <dbReference type="ARBA" id="ARBA00023237"/>
    </source>
</evidence>
<dbReference type="EMBL" id="CP046052">
    <property type="protein sequence ID" value="QGM47149.1"/>
    <property type="molecule type" value="Genomic_DNA"/>
</dbReference>
<keyword evidence="6 8" id="KW-0472">Membrane</keyword>
<dbReference type="AlphaFoldDB" id="A0A6B8KHR3"/>
<comment type="similarity">
    <text evidence="8">Belongs to the TonB-dependent receptor family.</text>
</comment>
<name>A0A6B8KHR3_9HYPH</name>
<proteinExistence type="inferred from homology"/>
<dbReference type="InterPro" id="IPR036942">
    <property type="entry name" value="Beta-barrel_TonB_sf"/>
</dbReference>
<protein>
    <submittedName>
        <fullName evidence="13">TonB-dependent receptor plug domain-containing protein</fullName>
    </submittedName>
</protein>
<evidence type="ECO:0000256" key="9">
    <source>
        <dbReference type="SAM" id="MobiDB-lite"/>
    </source>
</evidence>
<keyword evidence="14" id="KW-1185">Reference proteome</keyword>
<keyword evidence="4" id="KW-0812">Transmembrane</keyword>
<dbReference type="Pfam" id="PF00593">
    <property type="entry name" value="TonB_dep_Rec_b-barrel"/>
    <property type="match status" value="1"/>
</dbReference>
<evidence type="ECO:0000256" key="5">
    <source>
        <dbReference type="ARBA" id="ARBA00023077"/>
    </source>
</evidence>
<dbReference type="GO" id="GO:0015344">
    <property type="term" value="F:siderophore uptake transmembrane transporter activity"/>
    <property type="evidence" value="ECO:0007669"/>
    <property type="project" value="TreeGrafter"/>
</dbReference>
<evidence type="ECO:0000256" key="6">
    <source>
        <dbReference type="ARBA" id="ARBA00023136"/>
    </source>
</evidence>
<dbReference type="Pfam" id="PF07715">
    <property type="entry name" value="Plug"/>
    <property type="match status" value="1"/>
</dbReference>
<dbReference type="OrthoDB" id="99480at2"/>
<dbReference type="Gene3D" id="2.170.130.10">
    <property type="entry name" value="TonB-dependent receptor, plug domain"/>
    <property type="match status" value="1"/>
</dbReference>
<keyword evidence="5 8" id="KW-0798">TonB box</keyword>
<dbReference type="SUPFAM" id="SSF56935">
    <property type="entry name" value="Porins"/>
    <property type="match status" value="1"/>
</dbReference>
<dbReference type="RefSeq" id="WP_136497902.1">
    <property type="nucleotide sequence ID" value="NZ_CP046052.1"/>
</dbReference>
<dbReference type="GO" id="GO:0044718">
    <property type="term" value="P:siderophore transmembrane transport"/>
    <property type="evidence" value="ECO:0007669"/>
    <property type="project" value="TreeGrafter"/>
</dbReference>
<keyword evidence="10" id="KW-0732">Signal</keyword>
<dbReference type="Proteomes" id="UP000309061">
    <property type="component" value="Chromosome"/>
</dbReference>
<feature type="region of interest" description="Disordered" evidence="9">
    <location>
        <begin position="44"/>
        <end position="93"/>
    </location>
</feature>
<evidence type="ECO:0000313" key="14">
    <source>
        <dbReference type="Proteomes" id="UP000309061"/>
    </source>
</evidence>
<evidence type="ECO:0000256" key="1">
    <source>
        <dbReference type="ARBA" id="ARBA00004571"/>
    </source>
</evidence>
<feature type="chain" id="PRO_5025445269" evidence="10">
    <location>
        <begin position="31"/>
        <end position="798"/>
    </location>
</feature>
<accession>A0A6B8KHR3</accession>
<evidence type="ECO:0000259" key="12">
    <source>
        <dbReference type="Pfam" id="PF07715"/>
    </source>
</evidence>
<dbReference type="InterPro" id="IPR037066">
    <property type="entry name" value="Plug_dom_sf"/>
</dbReference>